<feature type="transmembrane region" description="Helical" evidence="5">
    <location>
        <begin position="100"/>
        <end position="122"/>
    </location>
</feature>
<keyword evidence="3 5" id="KW-1133">Transmembrane helix</keyword>
<dbReference type="Proteomes" id="UP000829291">
    <property type="component" value="Chromosome 1"/>
</dbReference>
<dbReference type="Gene3D" id="1.20.1250.20">
    <property type="entry name" value="MFS general substrate transporter like domains"/>
    <property type="match status" value="1"/>
</dbReference>
<dbReference type="GO" id="GO:0020037">
    <property type="term" value="F:heme binding"/>
    <property type="evidence" value="ECO:0007669"/>
    <property type="project" value="TreeGrafter"/>
</dbReference>
<evidence type="ECO:0000313" key="7">
    <source>
        <dbReference type="RefSeq" id="XP_015517350.2"/>
    </source>
</evidence>
<dbReference type="InParanoid" id="A0A6J0BSA7"/>
<keyword evidence="2 5" id="KW-0812">Transmembrane</keyword>
<feature type="transmembrane region" description="Helical" evidence="5">
    <location>
        <begin position="380"/>
        <end position="404"/>
    </location>
</feature>
<name>A0A6J0BSA7_NEOLC</name>
<dbReference type="InterPro" id="IPR036259">
    <property type="entry name" value="MFS_trans_sf"/>
</dbReference>
<proteinExistence type="predicted"/>
<reference evidence="7" key="1">
    <citation type="submission" date="2025-08" db="UniProtKB">
        <authorList>
            <consortium name="RefSeq"/>
        </authorList>
    </citation>
    <scope>IDENTIFICATION</scope>
    <source>
        <tissue evidence="7">Thorax and Abdomen</tissue>
    </source>
</reference>
<dbReference type="SUPFAM" id="SSF103473">
    <property type="entry name" value="MFS general substrate transporter"/>
    <property type="match status" value="1"/>
</dbReference>
<evidence type="ECO:0000256" key="5">
    <source>
        <dbReference type="SAM" id="Phobius"/>
    </source>
</evidence>
<dbReference type="RefSeq" id="XP_015517350.2">
    <property type="nucleotide sequence ID" value="XM_015661864.2"/>
</dbReference>
<feature type="transmembrane region" description="Helical" evidence="5">
    <location>
        <begin position="154"/>
        <end position="176"/>
    </location>
</feature>
<evidence type="ECO:0000313" key="6">
    <source>
        <dbReference type="Proteomes" id="UP000829291"/>
    </source>
</evidence>
<feature type="transmembrane region" description="Helical" evidence="5">
    <location>
        <begin position="357"/>
        <end position="374"/>
    </location>
</feature>
<protein>
    <submittedName>
        <fullName evidence="7">Uncharacterized MFS-type transporter C09D4.1-like</fullName>
    </submittedName>
</protein>
<keyword evidence="6" id="KW-1185">Reference proteome</keyword>
<feature type="transmembrane region" description="Helical" evidence="5">
    <location>
        <begin position="230"/>
        <end position="249"/>
    </location>
</feature>
<sequence>MVSMDEDPSAREFLTTYNGAKITPIANRDKSLLSEKDVEKTRKAEEDATGAKIELKVYKRRWLQLGLFFIYALSNDPHWTQFSSIGKTISRYYSVSPTTVSWTSSILQVTYVVMIMPVCCMIDRVGLRWACLIGSIGISIGSWIIFWSLSPDRFVTVVLGQLVITFSQVFSLTGPVKLVALWFGPNQVATATSIAFFGGPLGIGLSFFVTRMILRNHDNVEDIGRELSPVFLSAAAFSTVVTIALFLFFQDEPLVPPSRATALQVTHSKVEDTRFWSTVKRVMTNKSFFAVWNTYGMGYGLFSTMCYMLNPYFLDHFENGEEDVGRLGILVVIAGYFCSFTFGIILDKTKQFKELGVFIYIFLLVGEILFAVGLRMEIRWLMLTGFMIFGLFAASYGSLGFELVGEVVYPELEDAYAGLLMFGNQLYGGIFSVIISSLLRNYGEIVVHGFAIAVLSLGLATSGFTEIELKRQNVEKHPNEGYNVDTPLKPLKS</sequence>
<organism evidence="7">
    <name type="scientific">Neodiprion lecontei</name>
    <name type="common">Redheaded pine sawfly</name>
    <dbReference type="NCBI Taxonomy" id="441921"/>
    <lineage>
        <taxon>Eukaryota</taxon>
        <taxon>Metazoa</taxon>
        <taxon>Ecdysozoa</taxon>
        <taxon>Arthropoda</taxon>
        <taxon>Hexapoda</taxon>
        <taxon>Insecta</taxon>
        <taxon>Pterygota</taxon>
        <taxon>Neoptera</taxon>
        <taxon>Endopterygota</taxon>
        <taxon>Hymenoptera</taxon>
        <taxon>Tenthredinoidea</taxon>
        <taxon>Diprionidae</taxon>
        <taxon>Diprioninae</taxon>
        <taxon>Neodiprion</taxon>
    </lineage>
</organism>
<feature type="transmembrane region" description="Helical" evidence="5">
    <location>
        <begin position="290"/>
        <end position="313"/>
    </location>
</feature>
<comment type="subcellular location">
    <subcellularLocation>
        <location evidence="1">Membrane</location>
        <topology evidence="1">Multi-pass membrane protein</topology>
    </subcellularLocation>
</comment>
<dbReference type="GO" id="GO:0097037">
    <property type="term" value="P:heme export"/>
    <property type="evidence" value="ECO:0007669"/>
    <property type="project" value="TreeGrafter"/>
</dbReference>
<gene>
    <name evidence="7" type="primary">LOC107222480</name>
</gene>
<dbReference type="PANTHER" id="PTHR10924:SF4">
    <property type="entry name" value="GH15861P"/>
    <property type="match status" value="1"/>
</dbReference>
<accession>A0A6J0BSA7</accession>
<dbReference type="GO" id="GO:0015232">
    <property type="term" value="F:heme transmembrane transporter activity"/>
    <property type="evidence" value="ECO:0007669"/>
    <property type="project" value="TreeGrafter"/>
</dbReference>
<feature type="transmembrane region" description="Helical" evidence="5">
    <location>
        <begin position="188"/>
        <end position="210"/>
    </location>
</feature>
<dbReference type="GeneID" id="107222480"/>
<dbReference type="GO" id="GO:0016020">
    <property type="term" value="C:membrane"/>
    <property type="evidence" value="ECO:0007669"/>
    <property type="project" value="UniProtKB-SubCell"/>
</dbReference>
<feature type="transmembrane region" description="Helical" evidence="5">
    <location>
        <begin position="416"/>
        <end position="439"/>
    </location>
</feature>
<feature type="transmembrane region" description="Helical" evidence="5">
    <location>
        <begin position="325"/>
        <end position="345"/>
    </location>
</feature>
<feature type="transmembrane region" description="Helical" evidence="5">
    <location>
        <begin position="445"/>
        <end position="464"/>
    </location>
</feature>
<dbReference type="AlphaFoldDB" id="A0A6J0BSA7"/>
<dbReference type="PANTHER" id="PTHR10924">
    <property type="entry name" value="MAJOR FACILITATOR SUPERFAMILY PROTEIN-RELATED"/>
    <property type="match status" value="1"/>
</dbReference>
<evidence type="ECO:0000256" key="2">
    <source>
        <dbReference type="ARBA" id="ARBA00022692"/>
    </source>
</evidence>
<dbReference type="InterPro" id="IPR011701">
    <property type="entry name" value="MFS"/>
</dbReference>
<feature type="transmembrane region" description="Helical" evidence="5">
    <location>
        <begin position="129"/>
        <end position="148"/>
    </location>
</feature>
<evidence type="ECO:0000256" key="4">
    <source>
        <dbReference type="ARBA" id="ARBA00023136"/>
    </source>
</evidence>
<keyword evidence="4 5" id="KW-0472">Membrane</keyword>
<evidence type="ECO:0000256" key="1">
    <source>
        <dbReference type="ARBA" id="ARBA00004141"/>
    </source>
</evidence>
<dbReference type="KEGG" id="nlo:107222480"/>
<evidence type="ECO:0000256" key="3">
    <source>
        <dbReference type="ARBA" id="ARBA00022989"/>
    </source>
</evidence>
<dbReference type="OrthoDB" id="422206at2759"/>
<dbReference type="Pfam" id="PF07690">
    <property type="entry name" value="MFS_1"/>
    <property type="match status" value="1"/>
</dbReference>
<dbReference type="InterPro" id="IPR049680">
    <property type="entry name" value="FLVCR1-2_SLC49-like"/>
</dbReference>